<dbReference type="EnsemblPlants" id="Pp3c19_18920V3.2">
    <property type="protein sequence ID" value="Pp3c19_18920V3.2"/>
    <property type="gene ID" value="Pp3c19_18920"/>
</dbReference>
<feature type="binding site" evidence="15">
    <location>
        <position position="1137"/>
    </location>
    <ligand>
        <name>Mo-molybdopterin</name>
        <dbReference type="ChEBI" id="CHEBI:71302"/>
    </ligand>
    <ligandPart>
        <name>Mo</name>
        <dbReference type="ChEBI" id="CHEBI:28685"/>
    </ligandPart>
</feature>
<dbReference type="InterPro" id="IPR036318">
    <property type="entry name" value="FAD-bd_PCMH-like_sf"/>
</dbReference>
<evidence type="ECO:0000259" key="16">
    <source>
        <dbReference type="PROSITE" id="PS51085"/>
    </source>
</evidence>
<dbReference type="Gene3D" id="3.30.390.50">
    <property type="entry name" value="CO dehydrogenase flavoprotein, C-terminal domain"/>
    <property type="match status" value="1"/>
</dbReference>
<dbReference type="SUPFAM" id="SSF56176">
    <property type="entry name" value="FAD-binding/transporter-associated domain-like"/>
    <property type="match status" value="1"/>
</dbReference>
<dbReference type="InterPro" id="IPR016166">
    <property type="entry name" value="FAD-bd_PCMH"/>
</dbReference>
<evidence type="ECO:0000256" key="9">
    <source>
        <dbReference type="ARBA" id="ARBA00023004"/>
    </source>
</evidence>
<reference evidence="18 20" key="2">
    <citation type="journal article" date="2018" name="Plant J.">
        <title>The Physcomitrella patens chromosome-scale assembly reveals moss genome structure and evolution.</title>
        <authorList>
            <person name="Lang D."/>
            <person name="Ullrich K.K."/>
            <person name="Murat F."/>
            <person name="Fuchs J."/>
            <person name="Jenkins J."/>
            <person name="Haas F.B."/>
            <person name="Piednoel M."/>
            <person name="Gundlach H."/>
            <person name="Van Bel M."/>
            <person name="Meyberg R."/>
            <person name="Vives C."/>
            <person name="Morata J."/>
            <person name="Symeonidi A."/>
            <person name="Hiss M."/>
            <person name="Muchero W."/>
            <person name="Kamisugi Y."/>
            <person name="Saleh O."/>
            <person name="Blanc G."/>
            <person name="Decker E.L."/>
            <person name="van Gessel N."/>
            <person name="Grimwood J."/>
            <person name="Hayes R.D."/>
            <person name="Graham S.W."/>
            <person name="Gunter L.E."/>
            <person name="McDaniel S.F."/>
            <person name="Hoernstein S.N.W."/>
            <person name="Larsson A."/>
            <person name="Li F.W."/>
            <person name="Perroud P.F."/>
            <person name="Phillips J."/>
            <person name="Ranjan P."/>
            <person name="Rokshar D.S."/>
            <person name="Rothfels C.J."/>
            <person name="Schneider L."/>
            <person name="Shu S."/>
            <person name="Stevenson D.W."/>
            <person name="Thummler F."/>
            <person name="Tillich M."/>
            <person name="Villarreal Aguilar J.C."/>
            <person name="Widiez T."/>
            <person name="Wong G.K."/>
            <person name="Wymore A."/>
            <person name="Zhang Y."/>
            <person name="Zimmer A.D."/>
            <person name="Quatrano R.S."/>
            <person name="Mayer K.F.X."/>
            <person name="Goodstein D."/>
            <person name="Casacuberta J.M."/>
            <person name="Vandepoele K."/>
            <person name="Reski R."/>
            <person name="Cuming A.C."/>
            <person name="Tuskan G.A."/>
            <person name="Maumus F."/>
            <person name="Salse J."/>
            <person name="Schmutz J."/>
            <person name="Rensing S.A."/>
        </authorList>
    </citation>
    <scope>NUCLEOTIDE SEQUENCE [LARGE SCALE GENOMIC DNA]</scope>
    <source>
        <strain evidence="19 20">cv. Gransden 2004</strain>
    </source>
</reference>
<evidence type="ECO:0000313" key="20">
    <source>
        <dbReference type="Proteomes" id="UP000006727"/>
    </source>
</evidence>
<dbReference type="InterPro" id="IPR012675">
    <property type="entry name" value="Beta-grasp_dom_sf"/>
</dbReference>
<dbReference type="PANTHER" id="PTHR11908:SF132">
    <property type="entry name" value="ALDEHYDE OXIDASE 1-RELATED"/>
    <property type="match status" value="1"/>
</dbReference>
<feature type="binding site" evidence="15">
    <location>
        <position position="52"/>
    </location>
    <ligand>
        <name>[2Fe-2S] cluster</name>
        <dbReference type="ChEBI" id="CHEBI:190135"/>
        <label>1</label>
    </ligand>
</feature>
<keyword evidence="3 15" id="KW-0500">Molybdenum</keyword>
<keyword evidence="20" id="KW-1185">Reference proteome</keyword>
<dbReference type="Gene3D" id="3.30.43.10">
    <property type="entry name" value="Uridine Diphospho-n-acetylenolpyruvylglucosamine Reductase, domain 2"/>
    <property type="match status" value="1"/>
</dbReference>
<feature type="binding site" evidence="15">
    <location>
        <position position="848"/>
    </location>
    <ligand>
        <name>Mo-molybdopterin</name>
        <dbReference type="ChEBI" id="CHEBI:71302"/>
    </ligand>
    <ligandPart>
        <name>Mo</name>
        <dbReference type="ChEBI" id="CHEBI:28685"/>
    </ligandPart>
</feature>
<keyword evidence="6 15" id="KW-0479">Metal-binding</keyword>
<evidence type="ECO:0000256" key="14">
    <source>
        <dbReference type="PIRSR" id="PIRSR000127-2"/>
    </source>
</evidence>
<keyword evidence="7 14" id="KW-0274">FAD</keyword>
<dbReference type="GO" id="GO:0071949">
    <property type="term" value="F:FAD binding"/>
    <property type="evidence" value="ECO:0007669"/>
    <property type="project" value="InterPro"/>
</dbReference>
<dbReference type="Proteomes" id="UP000006727">
    <property type="component" value="Chromosome 19"/>
</dbReference>
<feature type="binding site" evidence="14">
    <location>
        <position position="451"/>
    </location>
    <ligand>
        <name>FAD</name>
        <dbReference type="ChEBI" id="CHEBI:57692"/>
    </ligand>
</feature>
<comment type="cofactor">
    <cofactor evidence="1 14">
        <name>FAD</name>
        <dbReference type="ChEBI" id="CHEBI:57692"/>
    </cofactor>
</comment>
<sequence length="1391" mass="150999">MGALSSPSKQVHRPLVFALNGERVELHNVDPATTLLSYIRSETRFKGPKRGCGEGGCGACSVIISKYNPETREVKESSINSCLALLCSVDGCAVTTSEGLGNSQASFHAVQKRISAFHGTQCGFCTPGMTMAIYSCLKHTQQLRSKSPAMDGNGAAAARQVAGSTSAELERALQGNICRCTGYRPLLDVCKSFASDVDLEDLGINTCWANNAEAKHENLPPYNPKMDPQFPEFLITELDARKKRTLEKDTAGLSEIELAGESLDARFKHVEGSKEEKVECSWVSTGSLAQLSVAMKALKGRREQLKLVVGNTSSGYYKDHRPEVFVDVSQIPELLSVRRDSHGLEIGAATRIAELIDYLEEFEGNPVAAGLADHMKKIAGNHVRNWGSVGGNLVMAQRFAFESDLATILLGAGASVKIVTFNGLADHSYATEKLSLYGFLERGAMDHDSILQSVYIPLEEDTGAAETSFRCYRASPRPYGNAISYANAAFHAHVSSNREQGTIVIESVRLAFGAFGTKHAIRASKVEKLLGGTTLTLAIVKKSVDLLKTELVPVEGTDKKEYRVSLAVGFLFEFLNSLLSSEATVAPTPLFPHVGKQLVRLTDDQYPISQPRSKLHSLLQASGEAEYVDDIPSPPRCLHAAFVLSSEAHAKLEAIDAKVALESPRAIAYMSLRDIPEGGQNVGIVNNYNGYETESLFAEDIVGYVGQPLGVMVAETYDLAKLAAGKVKVTYDTSSVEPPILTVDDAVAKNSIFPVPPFVLPSQHQHIGDAGKALAEAECQLSGEFSTVSQSHFYMETQVALAVPGEDGSLTVYNSTQSPDFLQQAIGACLNIPLNKIQVICRRLGGSFGGKVLRNQHVAVAVALAAHKLRRPVRMSLDRNTDMQIIGGRVPWKAKFAVGFTKAGKITAAKVDTLIELGWFSDFYLITPAFVDSTVKKYNFGTLDLSFTMCKTNNVPKTAVRSPGHAQCNVIAEAILDHVASYLGVSGNKVREENLHTFESLVLFQNKELLCNEAEYTLPAIWAQLRSQARVEERELEVQKFNDRSKWLKRGLCMAPIVYGAGGVGNQSMVSIFQDGSVVVQIGGIETGQGLYTKVAQVVAYSLSPLCSKVEVSKILNKIQILPLDSLHLPNTFCDAGSTTSAATCAAAQQACEVLVQRLLPLKEQLAQAQPNGEVLWEDLCFTAKRRMMNLQSYEYWASPNYHYLIFGAGVSEVEVNILTGETRVLATDILYDGGKTLNAAIDVGQVEGAFVMGLGFVLTEEITTDSKGKVLTDGTWTYKPPTIDTIPRRFNVEFYKSPYSNKRLFSSKAVGEPPLLAASTVLSAIRMAIAAARKDYKGGSPKHDVFELNPPATVVKVKKLCGIDNVEMHLQSTLHKSNGELQSMLKPSNS</sequence>
<dbReference type="InterPro" id="IPR037165">
    <property type="entry name" value="AldOxase/xan_DH_Mopterin-bd_sf"/>
</dbReference>
<evidence type="ECO:0000256" key="13">
    <source>
        <dbReference type="PIRSR" id="PIRSR000127-1"/>
    </source>
</evidence>
<feature type="binding site" evidence="15">
    <location>
        <position position="57"/>
    </location>
    <ligand>
        <name>[2Fe-2S] cluster</name>
        <dbReference type="ChEBI" id="CHEBI:190135"/>
        <label>1</label>
    </ligand>
</feature>
<feature type="binding site" evidence="15">
    <location>
        <position position="180"/>
    </location>
    <ligand>
        <name>[2Fe-2S] cluster</name>
        <dbReference type="ChEBI" id="CHEBI:190135"/>
        <label>2</label>
    </ligand>
</feature>
<keyword evidence="5 15" id="KW-0001">2Fe-2S</keyword>
<name>A0A2K1IZ00_PHYPA</name>
<keyword evidence="9 15" id="KW-0408">Iron</keyword>
<comment type="cofactor">
    <cofactor evidence="12">
        <name>[2Fe-2S] cluster</name>
        <dbReference type="ChEBI" id="CHEBI:190135"/>
    </cofactor>
</comment>
<organism evidence="18">
    <name type="scientific">Physcomitrium patens</name>
    <name type="common">Spreading-leaved earth moss</name>
    <name type="synonym">Physcomitrella patens</name>
    <dbReference type="NCBI Taxonomy" id="3218"/>
    <lineage>
        <taxon>Eukaryota</taxon>
        <taxon>Viridiplantae</taxon>
        <taxon>Streptophyta</taxon>
        <taxon>Embryophyta</taxon>
        <taxon>Bryophyta</taxon>
        <taxon>Bryophytina</taxon>
        <taxon>Bryopsida</taxon>
        <taxon>Funariidae</taxon>
        <taxon>Funariales</taxon>
        <taxon>Funariaceae</taxon>
        <taxon>Physcomitrium</taxon>
    </lineage>
</organism>
<keyword evidence="8" id="KW-0560">Oxidoreductase</keyword>
<evidence type="ECO:0000256" key="1">
    <source>
        <dbReference type="ARBA" id="ARBA00001974"/>
    </source>
</evidence>
<keyword evidence="11" id="KW-0520">NAD</keyword>
<dbReference type="SUPFAM" id="SSF55447">
    <property type="entry name" value="CO dehydrogenase flavoprotein C-terminal domain-like"/>
    <property type="match status" value="1"/>
</dbReference>
<feature type="binding site" evidence="15">
    <location>
        <position position="178"/>
    </location>
    <ligand>
        <name>[2Fe-2S] cluster</name>
        <dbReference type="ChEBI" id="CHEBI:190135"/>
        <label>2</label>
    </ligand>
</feature>
<dbReference type="GO" id="GO:0016491">
    <property type="term" value="F:oxidoreductase activity"/>
    <property type="evidence" value="ECO:0000318"/>
    <property type="project" value="GO_Central"/>
</dbReference>
<dbReference type="InterPro" id="IPR008274">
    <property type="entry name" value="AldOxase/xan_DH_MoCoBD1"/>
</dbReference>
<dbReference type="PANTHER" id="PTHR11908">
    <property type="entry name" value="XANTHINE DEHYDROGENASE"/>
    <property type="match status" value="1"/>
</dbReference>
<evidence type="ECO:0000256" key="2">
    <source>
        <dbReference type="ARBA" id="ARBA00006849"/>
    </source>
</evidence>
<dbReference type="GO" id="GO:0005506">
    <property type="term" value="F:iron ion binding"/>
    <property type="evidence" value="ECO:0007669"/>
    <property type="project" value="InterPro"/>
</dbReference>
<dbReference type="InterPro" id="IPR002888">
    <property type="entry name" value="2Fe-2S-bd"/>
</dbReference>
<dbReference type="OrthoDB" id="8300278at2759"/>
<dbReference type="InterPro" id="IPR000674">
    <property type="entry name" value="Ald_Oxase/Xan_DH_a/b"/>
</dbReference>
<dbReference type="STRING" id="3218.A0A2K1IZ00"/>
<dbReference type="Pfam" id="PF00941">
    <property type="entry name" value="FAD_binding_5"/>
    <property type="match status" value="1"/>
</dbReference>
<feature type="binding site" evidence="14">
    <location>
        <begin position="388"/>
        <end position="392"/>
    </location>
    <ligand>
        <name>FAD</name>
        <dbReference type="ChEBI" id="CHEBI:57692"/>
    </ligand>
</feature>
<dbReference type="KEGG" id="ppp:112272707"/>
<dbReference type="Pfam" id="PF00111">
    <property type="entry name" value="Fer2"/>
    <property type="match status" value="1"/>
</dbReference>
<dbReference type="InterPro" id="IPR036856">
    <property type="entry name" value="Ald_Oxase/Xan_DH_a/b_sf"/>
</dbReference>
<dbReference type="PaxDb" id="3218-PP1S170_32V6.1"/>
<dbReference type="InterPro" id="IPR046867">
    <property type="entry name" value="AldOxase/xan_DH_MoCoBD2"/>
</dbReference>
<dbReference type="PROSITE" id="PS51387">
    <property type="entry name" value="FAD_PCMH"/>
    <property type="match status" value="1"/>
</dbReference>
<dbReference type="InterPro" id="IPR016208">
    <property type="entry name" value="Ald_Oxase/xanthine_DH-like"/>
</dbReference>
<dbReference type="InterPro" id="IPR016167">
    <property type="entry name" value="FAD-bd_PCMH_sub1"/>
</dbReference>
<evidence type="ECO:0000256" key="12">
    <source>
        <dbReference type="ARBA" id="ARBA00034078"/>
    </source>
</evidence>
<protein>
    <submittedName>
        <fullName evidence="18 19">Uncharacterized protein</fullName>
    </submittedName>
</protein>
<feature type="binding site" evidence="15">
    <location>
        <position position="961"/>
    </location>
    <ligand>
        <name>Mo-molybdopterin</name>
        <dbReference type="ChEBI" id="CHEBI:71302"/>
    </ligand>
    <ligandPart>
        <name>Mo</name>
        <dbReference type="ChEBI" id="CHEBI:28685"/>
    </ligandPart>
</feature>
<dbReference type="Pfam" id="PF01315">
    <property type="entry name" value="Ald_Xan_dh_C"/>
    <property type="match status" value="1"/>
</dbReference>
<evidence type="ECO:0000256" key="15">
    <source>
        <dbReference type="PIRSR" id="PIRSR000127-3"/>
    </source>
</evidence>
<keyword evidence="10 15" id="KW-0411">Iron-sulfur</keyword>
<dbReference type="FunCoup" id="A0A2K1IZ00">
    <property type="interactions" value="177"/>
</dbReference>
<evidence type="ECO:0000256" key="8">
    <source>
        <dbReference type="ARBA" id="ARBA00023002"/>
    </source>
</evidence>
<dbReference type="SUPFAM" id="SSF54292">
    <property type="entry name" value="2Fe-2S ferredoxin-like"/>
    <property type="match status" value="1"/>
</dbReference>
<dbReference type="SUPFAM" id="SSF54665">
    <property type="entry name" value="CO dehydrogenase molybdoprotein N-domain-like"/>
    <property type="match status" value="1"/>
</dbReference>
<dbReference type="InterPro" id="IPR036683">
    <property type="entry name" value="CO_DH_flav_C_dom_sf"/>
</dbReference>
<dbReference type="Pfam" id="PF03450">
    <property type="entry name" value="CO_deh_flav_C"/>
    <property type="match status" value="1"/>
</dbReference>
<evidence type="ECO:0000256" key="5">
    <source>
        <dbReference type="ARBA" id="ARBA00022714"/>
    </source>
</evidence>
<reference evidence="19" key="3">
    <citation type="submission" date="2020-12" db="UniProtKB">
        <authorList>
            <consortium name="EnsemblPlants"/>
        </authorList>
    </citation>
    <scope>IDENTIFICATION</scope>
</reference>
<gene>
    <name evidence="19" type="primary">LOC112272707</name>
    <name evidence="18" type="ORF">PHYPA_024308</name>
</gene>
<evidence type="ECO:0000313" key="18">
    <source>
        <dbReference type="EMBL" id="PNR34491.1"/>
    </source>
</evidence>
<dbReference type="InterPro" id="IPR036010">
    <property type="entry name" value="2Fe-2S_ferredoxin-like_sf"/>
</dbReference>
<accession>A0A2K1IZ00</accession>
<dbReference type="Pfam" id="PF01799">
    <property type="entry name" value="Fer2_2"/>
    <property type="match status" value="1"/>
</dbReference>
<dbReference type="Gene3D" id="1.10.150.120">
    <property type="entry name" value="[2Fe-2S]-binding domain"/>
    <property type="match status" value="1"/>
</dbReference>
<comment type="cofactor">
    <cofactor evidence="15">
        <name>Mo-molybdopterin</name>
        <dbReference type="ChEBI" id="CHEBI:71302"/>
    </cofactor>
    <text evidence="15">Binds 1 Mo-molybdopterin (Mo-MPT) cofactor per subunit.</text>
</comment>
<dbReference type="SMART" id="SM01092">
    <property type="entry name" value="CO_deh_flav_C"/>
    <property type="match status" value="1"/>
</dbReference>
<comment type="cofactor">
    <cofactor evidence="15">
        <name>[2Fe-2S] cluster</name>
        <dbReference type="ChEBI" id="CHEBI:190135"/>
    </cofactor>
    <text evidence="15">Binds 2 [2Fe-2S] clusters.</text>
</comment>
<dbReference type="InterPro" id="IPR002346">
    <property type="entry name" value="Mopterin_DH_FAD-bd"/>
</dbReference>
<evidence type="ECO:0000256" key="10">
    <source>
        <dbReference type="ARBA" id="ARBA00023014"/>
    </source>
</evidence>
<evidence type="ECO:0000256" key="4">
    <source>
        <dbReference type="ARBA" id="ARBA00022630"/>
    </source>
</evidence>
<feature type="active site" description="Proton acceptor" evidence="13">
    <location>
        <position position="1313"/>
    </location>
</feature>
<dbReference type="SUPFAM" id="SSF47741">
    <property type="entry name" value="CO dehydrogenase ISP C-domain like"/>
    <property type="match status" value="1"/>
</dbReference>
<dbReference type="Gene3D" id="3.10.20.30">
    <property type="match status" value="1"/>
</dbReference>
<feature type="binding site" evidence="15">
    <location>
        <position position="60"/>
    </location>
    <ligand>
        <name>[2Fe-2S] cluster</name>
        <dbReference type="ChEBI" id="CHEBI:190135"/>
        <label>1</label>
    </ligand>
</feature>
<dbReference type="InterPro" id="IPR036884">
    <property type="entry name" value="2Fe-2S-bd_dom_sf"/>
</dbReference>
<feature type="binding site" evidence="14">
    <location>
        <position position="473"/>
    </location>
    <ligand>
        <name>FAD</name>
        <dbReference type="ChEBI" id="CHEBI:57692"/>
    </ligand>
</feature>
<dbReference type="Pfam" id="PF20256">
    <property type="entry name" value="MoCoBD_2"/>
    <property type="match status" value="1"/>
</dbReference>
<dbReference type="Gene3D" id="3.90.1170.50">
    <property type="entry name" value="Aldehyde oxidase/xanthine dehydrogenase, a/b hammerhead"/>
    <property type="match status" value="1"/>
</dbReference>
<evidence type="ECO:0000256" key="11">
    <source>
        <dbReference type="ARBA" id="ARBA00023027"/>
    </source>
</evidence>
<feature type="binding site" evidence="15">
    <location>
        <position position="125"/>
    </location>
    <ligand>
        <name>[2Fe-2S] cluster</name>
        <dbReference type="ChEBI" id="CHEBI:190135"/>
        <label>2</label>
    </ligand>
</feature>
<feature type="binding site" evidence="15">
    <location>
        <position position="122"/>
    </location>
    <ligand>
        <name>[2Fe-2S] cluster</name>
        <dbReference type="ChEBI" id="CHEBI:190135"/>
        <label>2</label>
    </ligand>
</feature>
<dbReference type="SUPFAM" id="SSF56003">
    <property type="entry name" value="Molybdenum cofactor-binding domain"/>
    <property type="match status" value="1"/>
</dbReference>
<proteinExistence type="inferred from homology"/>
<feature type="binding site" evidence="15">
    <location>
        <position position="817"/>
    </location>
    <ligand>
        <name>Mo-molybdopterin</name>
        <dbReference type="ChEBI" id="CHEBI:71302"/>
    </ligand>
    <ligandPart>
        <name>Mo</name>
        <dbReference type="ChEBI" id="CHEBI:28685"/>
    </ligandPart>
</feature>
<evidence type="ECO:0000256" key="6">
    <source>
        <dbReference type="ARBA" id="ARBA00022723"/>
    </source>
</evidence>
<dbReference type="InterPro" id="IPR005107">
    <property type="entry name" value="CO_DH_flav_C"/>
</dbReference>
<dbReference type="EnsemblPlants" id="Pp3c19_18920V3.1">
    <property type="protein sequence ID" value="Pp3c19_18920V3.1"/>
    <property type="gene ID" value="Pp3c19_18920"/>
</dbReference>
<dbReference type="PROSITE" id="PS00197">
    <property type="entry name" value="2FE2S_FER_1"/>
    <property type="match status" value="1"/>
</dbReference>
<dbReference type="InterPro" id="IPR006058">
    <property type="entry name" value="2Fe2S_fd_BS"/>
</dbReference>
<evidence type="ECO:0000259" key="17">
    <source>
        <dbReference type="PROSITE" id="PS51387"/>
    </source>
</evidence>
<dbReference type="PROSITE" id="PS51085">
    <property type="entry name" value="2FE2S_FER_2"/>
    <property type="match status" value="1"/>
</dbReference>
<feature type="domain" description="FAD-binding PCMH-type" evidence="17">
    <location>
        <begin position="275"/>
        <end position="461"/>
    </location>
</feature>
<comment type="similarity">
    <text evidence="2">Belongs to the xanthine dehydrogenase family.</text>
</comment>
<dbReference type="Gramene" id="Pp3c19_18920V3.2">
    <property type="protein sequence ID" value="Pp3c19_18920V3.2"/>
    <property type="gene ID" value="Pp3c19_18920"/>
</dbReference>
<dbReference type="SMART" id="SM01008">
    <property type="entry name" value="Ald_Xan_dh_C"/>
    <property type="match status" value="1"/>
</dbReference>
<evidence type="ECO:0000256" key="7">
    <source>
        <dbReference type="ARBA" id="ARBA00022827"/>
    </source>
</evidence>
<evidence type="ECO:0000256" key="3">
    <source>
        <dbReference type="ARBA" id="ARBA00022505"/>
    </source>
</evidence>
<reference evidence="18 20" key="1">
    <citation type="journal article" date="2008" name="Science">
        <title>The Physcomitrella genome reveals evolutionary insights into the conquest of land by plants.</title>
        <authorList>
            <person name="Rensing S."/>
            <person name="Lang D."/>
            <person name="Zimmer A."/>
            <person name="Terry A."/>
            <person name="Salamov A."/>
            <person name="Shapiro H."/>
            <person name="Nishiyama T."/>
            <person name="Perroud P.-F."/>
            <person name="Lindquist E."/>
            <person name="Kamisugi Y."/>
            <person name="Tanahashi T."/>
            <person name="Sakakibara K."/>
            <person name="Fujita T."/>
            <person name="Oishi K."/>
            <person name="Shin-I T."/>
            <person name="Kuroki Y."/>
            <person name="Toyoda A."/>
            <person name="Suzuki Y."/>
            <person name="Hashimoto A."/>
            <person name="Yamaguchi K."/>
            <person name="Sugano A."/>
            <person name="Kohara Y."/>
            <person name="Fujiyama A."/>
            <person name="Anterola A."/>
            <person name="Aoki S."/>
            <person name="Ashton N."/>
            <person name="Barbazuk W.B."/>
            <person name="Barker E."/>
            <person name="Bennetzen J."/>
            <person name="Bezanilla M."/>
            <person name="Blankenship R."/>
            <person name="Cho S.H."/>
            <person name="Dutcher S."/>
            <person name="Estelle M."/>
            <person name="Fawcett J.A."/>
            <person name="Gundlach H."/>
            <person name="Hanada K."/>
            <person name="Heyl A."/>
            <person name="Hicks K.A."/>
            <person name="Hugh J."/>
            <person name="Lohr M."/>
            <person name="Mayer K."/>
            <person name="Melkozernov A."/>
            <person name="Murata T."/>
            <person name="Nelson D."/>
            <person name="Pils B."/>
            <person name="Prigge M."/>
            <person name="Reiss B."/>
            <person name="Renner T."/>
            <person name="Rombauts S."/>
            <person name="Rushton P."/>
            <person name="Sanderfoot A."/>
            <person name="Schween G."/>
            <person name="Shiu S.-H."/>
            <person name="Stueber K."/>
            <person name="Theodoulou F.L."/>
            <person name="Tu H."/>
            <person name="Van de Peer Y."/>
            <person name="Verrier P.J."/>
            <person name="Waters E."/>
            <person name="Wood A."/>
            <person name="Yang L."/>
            <person name="Cove D."/>
            <person name="Cuming A."/>
            <person name="Hasebe M."/>
            <person name="Lucas S."/>
            <person name="Mishler D.B."/>
            <person name="Reski R."/>
            <person name="Grigoriev I."/>
            <person name="Quatrano R.S."/>
            <person name="Boore J.L."/>
        </authorList>
    </citation>
    <scope>NUCLEOTIDE SEQUENCE [LARGE SCALE GENOMIC DNA]</scope>
    <source>
        <strain evidence="19 20">cv. Gransden 2004</strain>
    </source>
</reference>
<dbReference type="EMBL" id="ABEU02000019">
    <property type="protein sequence ID" value="PNR34491.1"/>
    <property type="molecule type" value="Genomic_DNA"/>
</dbReference>
<dbReference type="Gene3D" id="3.30.465.10">
    <property type="match status" value="1"/>
</dbReference>
<dbReference type="Pfam" id="PF02738">
    <property type="entry name" value="MoCoBD_1"/>
    <property type="match status" value="1"/>
</dbReference>
<keyword evidence="4" id="KW-0285">Flavoprotein</keyword>
<dbReference type="InterPro" id="IPR001041">
    <property type="entry name" value="2Fe-2S_ferredoxin-type"/>
</dbReference>
<evidence type="ECO:0000313" key="19">
    <source>
        <dbReference type="EnsemblPlants" id="Pp3c19_18920V3.1"/>
    </source>
</evidence>
<feature type="binding site" evidence="14">
    <location>
        <position position="404"/>
    </location>
    <ligand>
        <name>FAD</name>
        <dbReference type="ChEBI" id="CHEBI:57692"/>
    </ligand>
</feature>
<dbReference type="Gramene" id="Pp3c19_18920V3.1">
    <property type="protein sequence ID" value="Pp3c19_18920V3.1"/>
    <property type="gene ID" value="Pp3c19_18920"/>
</dbReference>
<dbReference type="GeneID" id="112272707"/>
<dbReference type="PIRSF" id="PIRSF000127">
    <property type="entry name" value="Xanthine_DH"/>
    <property type="match status" value="1"/>
</dbReference>
<dbReference type="FunFam" id="3.30.365.10:FF:000001">
    <property type="entry name" value="Xanthine dehydrogenase oxidase"/>
    <property type="match status" value="1"/>
</dbReference>
<dbReference type="FunFam" id="3.10.20.30:FF:000012">
    <property type="entry name" value="Xanthine dehydrogenase/oxidase"/>
    <property type="match status" value="1"/>
</dbReference>
<dbReference type="InterPro" id="IPR016169">
    <property type="entry name" value="FAD-bd_PCMH_sub2"/>
</dbReference>
<feature type="binding site" evidence="15">
    <location>
        <position position="82"/>
    </location>
    <ligand>
        <name>[2Fe-2S] cluster</name>
        <dbReference type="ChEBI" id="CHEBI:190135"/>
        <label>1</label>
    </ligand>
</feature>
<dbReference type="RefSeq" id="XP_024356507.1">
    <property type="nucleotide sequence ID" value="XM_024500739.2"/>
</dbReference>
<dbReference type="GO" id="GO:0051537">
    <property type="term" value="F:2 iron, 2 sulfur cluster binding"/>
    <property type="evidence" value="ECO:0007669"/>
    <property type="project" value="UniProtKB-KW"/>
</dbReference>
<dbReference type="Gene3D" id="3.30.365.10">
    <property type="entry name" value="Aldehyde oxidase/xanthine dehydrogenase, molybdopterin binding domain"/>
    <property type="match status" value="4"/>
</dbReference>
<feature type="domain" description="2Fe-2S ferredoxin-type" evidence="16">
    <location>
        <begin position="13"/>
        <end position="100"/>
    </location>
</feature>